<dbReference type="EMBL" id="PTRC01000014">
    <property type="protein sequence ID" value="PQA73897.1"/>
    <property type="molecule type" value="Genomic_DNA"/>
</dbReference>
<dbReference type="Gene3D" id="1.50.10.20">
    <property type="match status" value="1"/>
</dbReference>
<dbReference type="PIRSF" id="PIRSF037228">
    <property type="entry name" value="Lant_mod_RumM"/>
    <property type="match status" value="1"/>
</dbReference>
<dbReference type="SMART" id="SM01260">
    <property type="entry name" value="LANC_like"/>
    <property type="match status" value="1"/>
</dbReference>
<feature type="binding site" evidence="1">
    <location>
        <position position="808"/>
    </location>
    <ligand>
        <name>Zn(2+)</name>
        <dbReference type="ChEBI" id="CHEBI:29105"/>
    </ligand>
</feature>
<reference evidence="3 4" key="1">
    <citation type="submission" date="2018-02" db="EMBL/GenBank/DDBJ databases">
        <title>Draft genome sequence of Ochrobactrum oryzae found in Brazil.</title>
        <authorList>
            <person name="Cerdeira L."/>
            <person name="Andrade F."/>
            <person name="Zacariotto T."/>
            <person name="Barbosa B."/>
            <person name="Santos S."/>
            <person name="Cassetari V."/>
            <person name="Lincopan N."/>
        </authorList>
    </citation>
    <scope>NUCLEOTIDE SEQUENCE [LARGE SCALE GENOMIC DNA]</scope>
    <source>
        <strain evidence="3 4">OA447</strain>
    </source>
</reference>
<evidence type="ECO:0000256" key="1">
    <source>
        <dbReference type="PIRSR" id="PIRSR607822-1"/>
    </source>
</evidence>
<dbReference type="PRINTS" id="PR01950">
    <property type="entry name" value="LANCSUPER"/>
</dbReference>
<keyword evidence="4" id="KW-1185">Reference proteome</keyword>
<dbReference type="CDD" id="cd04792">
    <property type="entry name" value="LanM-like"/>
    <property type="match status" value="1"/>
</dbReference>
<dbReference type="SUPFAM" id="SSF158745">
    <property type="entry name" value="LanC-like"/>
    <property type="match status" value="1"/>
</dbReference>
<dbReference type="Pfam" id="PF13575">
    <property type="entry name" value="DUF4135"/>
    <property type="match status" value="1"/>
</dbReference>
<evidence type="ECO:0000259" key="2">
    <source>
        <dbReference type="Pfam" id="PF13575"/>
    </source>
</evidence>
<name>A0A2S7J0W2_9HYPH</name>
<keyword evidence="1" id="KW-0862">Zinc</keyword>
<dbReference type="InterPro" id="IPR017146">
    <property type="entry name" value="Lanti_2_LanM"/>
</dbReference>
<keyword evidence="1" id="KW-0479">Metal-binding</keyword>
<feature type="binding site" evidence="1">
    <location>
        <position position="851"/>
    </location>
    <ligand>
        <name>Zn(2+)</name>
        <dbReference type="ChEBI" id="CHEBI:29105"/>
    </ligand>
</feature>
<dbReference type="NCBIfam" id="TIGR03897">
    <property type="entry name" value="lanti_2_LanM"/>
    <property type="match status" value="1"/>
</dbReference>
<comment type="caution">
    <text evidence="3">The sequence shown here is derived from an EMBL/GenBank/DDBJ whole genome shotgun (WGS) entry which is preliminary data.</text>
</comment>
<sequence>MCSNYGSVHVKNSHEIFFDQAFSTIYQRILLQEIAEIRSHETDLVPIDVLDDFIRLSFIPVFRRLWERTLILELNHAEKRGVLQGRTEEERFEYFSINVLTQNNLDAFYKKYPGLQSLWQEQVKLICSNVLILLERIASDFHDIICDLGGDCSALKVRKIAPIGDYHRGLQCAARIDYQTDTGFSGRVYYKPRNLNIDQGYAQFIDWWNGRSSIIHKAPRVINKGDYGWIEAINHLECAADNIHDYYRRYGSLLAFASVFGTTDLHMENVIAHGDFPVIVDLETLFSCTPDMKKDNPSYYHSYSSLLLPTHAVEDQVETSPLSASPETKTDLETMINPQRRTSSLRMEAAVFVTGKNEIEVKINGKLIDFRDYKEDIIRGCEDSLKLISQNKEEFLKIISSIFQTVRVRILFRATVEYIKILYNMGHPISLHGNSMHKDANVLCGDYYDESILSSEITQLLNGDVPYFEIDFGGNRIIDGNGDLLDIPIHHSPLRKFEHQLARNSVDVVKLITDDIEHAFCAFNVRVGANTNSASTASSPKFAPCAEADIAWFNEYANYAMDTVKEKSCRHDQIIYWRQINAMEDKAIRAGISEISLYDGLAGIALAYYIIGRRLERADFRAFATQIAQQISQQLALIPHATLGAYTGTAGTLWTLCEISQNNPIRVLKTVEAELAKLTYALVATDYQNYFQMDIISGVAGTVMMLIRLHSQFKEFPLADAIQRVAGLAYRVLKANANSLMRDNTLIGYAHGTAGVSAALANYMLYFGCADKDASHLIETNVIRETSLRSEKGWPDLDHNNICNSSWCHGTNGFGFSRKLIRPFMSERAYDEDIAIVRSRLGEKQESLCLCHGLSADYYLAQRMGWNEETAIFKQVRHEIEQSGLGTDFGLSNFEMVGAMNGVSGLFIGEHLL</sequence>
<dbReference type="Pfam" id="PF05147">
    <property type="entry name" value="LANC_like"/>
    <property type="match status" value="1"/>
</dbReference>
<protein>
    <recommendedName>
        <fullName evidence="2">Lantibiotic biosynthesis protein dehydration domain-containing protein</fullName>
    </recommendedName>
</protein>
<gene>
    <name evidence="3" type="ORF">C3731_08750</name>
</gene>
<accession>A0A2S7J0W2</accession>
<dbReference type="GO" id="GO:0046872">
    <property type="term" value="F:metal ion binding"/>
    <property type="evidence" value="ECO:0007669"/>
    <property type="project" value="UniProtKB-KW"/>
</dbReference>
<evidence type="ECO:0000313" key="3">
    <source>
        <dbReference type="EMBL" id="PQA73897.1"/>
    </source>
</evidence>
<dbReference type="Proteomes" id="UP000238493">
    <property type="component" value="Unassembled WGS sequence"/>
</dbReference>
<proteinExistence type="predicted"/>
<evidence type="ECO:0000313" key="4">
    <source>
        <dbReference type="Proteomes" id="UP000238493"/>
    </source>
</evidence>
<dbReference type="InterPro" id="IPR025410">
    <property type="entry name" value="Lant_dehyd"/>
</dbReference>
<feature type="domain" description="Lantibiotic biosynthesis protein dehydration" evidence="2">
    <location>
        <begin position="112"/>
        <end position="470"/>
    </location>
</feature>
<feature type="binding site" evidence="1">
    <location>
        <position position="852"/>
    </location>
    <ligand>
        <name>Zn(2+)</name>
        <dbReference type="ChEBI" id="CHEBI:29105"/>
    </ligand>
</feature>
<dbReference type="InterPro" id="IPR007822">
    <property type="entry name" value="LANC-like"/>
</dbReference>
<dbReference type="AlphaFoldDB" id="A0A2S7J0W2"/>
<organism evidence="3 4">
    <name type="scientific">Brucella oryzae</name>
    <dbReference type="NCBI Taxonomy" id="335286"/>
    <lineage>
        <taxon>Bacteria</taxon>
        <taxon>Pseudomonadati</taxon>
        <taxon>Pseudomonadota</taxon>
        <taxon>Alphaproteobacteria</taxon>
        <taxon>Hyphomicrobiales</taxon>
        <taxon>Brucellaceae</taxon>
        <taxon>Brucella/Ochrobactrum group</taxon>
        <taxon>Brucella</taxon>
    </lineage>
</organism>
<dbReference type="GO" id="GO:0031179">
    <property type="term" value="P:peptide modification"/>
    <property type="evidence" value="ECO:0007669"/>
    <property type="project" value="InterPro"/>
</dbReference>